<keyword evidence="3" id="KW-1185">Reference proteome</keyword>
<feature type="region of interest" description="Disordered" evidence="1">
    <location>
        <begin position="15"/>
        <end position="144"/>
    </location>
</feature>
<evidence type="ECO:0000313" key="3">
    <source>
        <dbReference type="Proteomes" id="UP000693970"/>
    </source>
</evidence>
<feature type="compositionally biased region" description="Polar residues" evidence="1">
    <location>
        <begin position="54"/>
        <end position="69"/>
    </location>
</feature>
<dbReference type="EMBL" id="JAGRRH010000001">
    <property type="protein sequence ID" value="KAG7374206.1"/>
    <property type="molecule type" value="Genomic_DNA"/>
</dbReference>
<name>A0A9K3M8L2_9STRA</name>
<accession>A0A9K3M8L2</accession>
<dbReference type="AlphaFoldDB" id="A0A9K3M8L2"/>
<protein>
    <submittedName>
        <fullName evidence="2">Uncharacterized protein</fullName>
    </submittedName>
</protein>
<gene>
    <name evidence="2" type="ORF">IV203_013301</name>
</gene>
<organism evidence="2 3">
    <name type="scientific">Nitzschia inconspicua</name>
    <dbReference type="NCBI Taxonomy" id="303405"/>
    <lineage>
        <taxon>Eukaryota</taxon>
        <taxon>Sar</taxon>
        <taxon>Stramenopiles</taxon>
        <taxon>Ochrophyta</taxon>
        <taxon>Bacillariophyta</taxon>
        <taxon>Bacillariophyceae</taxon>
        <taxon>Bacillariophycidae</taxon>
        <taxon>Bacillariales</taxon>
        <taxon>Bacillariaceae</taxon>
        <taxon>Nitzschia</taxon>
    </lineage>
</organism>
<dbReference type="Proteomes" id="UP000693970">
    <property type="component" value="Unassembled WGS sequence"/>
</dbReference>
<comment type="caution">
    <text evidence="2">The sequence shown here is derived from an EMBL/GenBank/DDBJ whole genome shotgun (WGS) entry which is preliminary data.</text>
</comment>
<evidence type="ECO:0000256" key="1">
    <source>
        <dbReference type="SAM" id="MobiDB-lite"/>
    </source>
</evidence>
<feature type="compositionally biased region" description="Basic residues" evidence="1">
    <location>
        <begin position="29"/>
        <end position="44"/>
    </location>
</feature>
<reference evidence="2" key="2">
    <citation type="submission" date="2021-04" db="EMBL/GenBank/DDBJ databases">
        <authorList>
            <person name="Podell S."/>
        </authorList>
    </citation>
    <scope>NUCLEOTIDE SEQUENCE</scope>
    <source>
        <strain evidence="2">Hildebrandi</strain>
    </source>
</reference>
<proteinExistence type="predicted"/>
<sequence length="783" mass="89387">MSTALISTPDRFQAANMASDGEEDAVVVKQKKSKKEKKDKKKKKSDTDVGGDPTENSESAAADQAPTSPETKKKKKKSSKKNAEGVEDLDVSAANLMLSPDSKKKKKKKSSSEDDMNEVPATPILSPESKKKKKKKTGDAIEDTSPADTLLDAFSPSPKKKLVVLEKFSVEYFEAVLEEVKEKCEKKIKIKSKARDTFLEGCAGYYETWYNKYENENWLSDLLEKDAPKEQIEEAQKFVEESNKSLPQHKNYCIRTALDIFQQLDEEKLASLEDKLVKGAIIAQASPQKLADFASQGKENEKLLKQLFSRPKLMKRMLQFGGAAKYEYGNAMRIYTECIGVEDDDEDDLPVLEDDDDEYDEEKEKEKAWKRVNRKIALACALELAAPLYEFDTTTPIDAVARYKHFEKAHRKGELDPAFPFFSVWEMRQIVNCDAPNDQMEWCRKMVFNYVPHLTCITDHTLRYTYMMQSDVRIRKPNWTGSPRTYQMVLSGGGNESINSWFGRFILKSFGLPTWGSKHRRKEGFMRWTPEGWKEMNGANWETGEWNGKSGKDFKTEVEARNKAPQEEYFKKLVTLQCLADVVDGDPSAIPDYEKDALHGERLWRSLSVVSMELLFQTEPEIKRTFERKGHGLTKTKCEKYLEKYEKDAPETEIAYTEEDGILMIYPSRHQFLDGNAVVIESYTGGKQLNFVADGIVEYELPENIPSKKFSLVCEVCTVSSNQTPLFVQIGEEGEKKEIKIPYTIGDWEFSKPVKLSLKSGDVLRFSRQKGSFGLAIKKFMLR</sequence>
<reference evidence="2" key="1">
    <citation type="journal article" date="2021" name="Sci. Rep.">
        <title>Diploid genomic architecture of Nitzschia inconspicua, an elite biomass production diatom.</title>
        <authorList>
            <person name="Oliver A."/>
            <person name="Podell S."/>
            <person name="Pinowska A."/>
            <person name="Traller J.C."/>
            <person name="Smith S.R."/>
            <person name="McClure R."/>
            <person name="Beliaev A."/>
            <person name="Bohutskyi P."/>
            <person name="Hill E.A."/>
            <person name="Rabines A."/>
            <person name="Zheng H."/>
            <person name="Allen L.Z."/>
            <person name="Kuo A."/>
            <person name="Grigoriev I.V."/>
            <person name="Allen A.E."/>
            <person name="Hazlebeck D."/>
            <person name="Allen E.E."/>
        </authorList>
    </citation>
    <scope>NUCLEOTIDE SEQUENCE</scope>
    <source>
        <strain evidence="2">Hildebrandi</strain>
    </source>
</reference>
<dbReference type="OrthoDB" id="46119at2759"/>
<evidence type="ECO:0000313" key="2">
    <source>
        <dbReference type="EMBL" id="KAG7374206.1"/>
    </source>
</evidence>